<name>A0A1F7V5I5_9BACT</name>
<dbReference type="GO" id="GO:0005975">
    <property type="term" value="P:carbohydrate metabolic process"/>
    <property type="evidence" value="ECO:0007669"/>
    <property type="project" value="InterPro"/>
</dbReference>
<proteinExistence type="predicted"/>
<evidence type="ECO:0000256" key="1">
    <source>
        <dbReference type="PIRSR" id="PIRSR001359-1"/>
    </source>
</evidence>
<dbReference type="STRING" id="1802407.A3I40_02410"/>
<feature type="binding site" evidence="2">
    <location>
        <position position="85"/>
    </location>
    <ligand>
        <name>Zn(2+)</name>
        <dbReference type="ChEBI" id="CHEBI:29105"/>
        <label>1</label>
        <note>catalytic</note>
    </ligand>
</feature>
<dbReference type="NCBIfam" id="TIGR00167">
    <property type="entry name" value="cbbA"/>
    <property type="match status" value="1"/>
</dbReference>
<organism evidence="3 4">
    <name type="scientific">Candidatus Uhrbacteria bacterium RIFCSPLOWO2_02_FULL_48_12</name>
    <dbReference type="NCBI Taxonomy" id="1802407"/>
    <lineage>
        <taxon>Bacteria</taxon>
        <taxon>Candidatus Uhriibacteriota</taxon>
    </lineage>
</organism>
<feature type="binding site" evidence="2">
    <location>
        <position position="187"/>
    </location>
    <ligand>
        <name>Zn(2+)</name>
        <dbReference type="ChEBI" id="CHEBI:29105"/>
        <label>1</label>
        <note>catalytic</note>
    </ligand>
</feature>
<keyword evidence="2" id="KW-0479">Metal-binding</keyword>
<feature type="binding site" evidence="2">
    <location>
        <position position="216"/>
    </location>
    <ligand>
        <name>Zn(2+)</name>
        <dbReference type="ChEBI" id="CHEBI:29105"/>
        <label>1</label>
        <note>catalytic</note>
    </ligand>
</feature>
<dbReference type="EMBL" id="MGEP01000061">
    <property type="protein sequence ID" value="OGL85789.1"/>
    <property type="molecule type" value="Genomic_DNA"/>
</dbReference>
<dbReference type="Pfam" id="PF01116">
    <property type="entry name" value="F_bP_aldolase"/>
    <property type="match status" value="1"/>
</dbReference>
<feature type="binding site" evidence="2">
    <location>
        <position position="106"/>
    </location>
    <ligand>
        <name>Zn(2+)</name>
        <dbReference type="ChEBI" id="CHEBI:29105"/>
        <label>2</label>
    </ligand>
</feature>
<dbReference type="SUPFAM" id="SSF51569">
    <property type="entry name" value="Aldolase"/>
    <property type="match status" value="1"/>
</dbReference>
<dbReference type="GO" id="GO:0016832">
    <property type="term" value="F:aldehyde-lyase activity"/>
    <property type="evidence" value="ECO:0007669"/>
    <property type="project" value="InterPro"/>
</dbReference>
<evidence type="ECO:0008006" key="5">
    <source>
        <dbReference type="Google" id="ProtNLM"/>
    </source>
</evidence>
<dbReference type="Gene3D" id="3.20.20.70">
    <property type="entry name" value="Aldolase class I"/>
    <property type="match status" value="1"/>
</dbReference>
<dbReference type="PANTHER" id="PTHR30304">
    <property type="entry name" value="D-TAGATOSE-1,6-BISPHOSPHATE ALDOLASE"/>
    <property type="match status" value="1"/>
</dbReference>
<dbReference type="Proteomes" id="UP000178723">
    <property type="component" value="Unassembled WGS sequence"/>
</dbReference>
<protein>
    <recommendedName>
        <fullName evidence="5">Tagatose-bisphosphate aldolase</fullName>
    </recommendedName>
</protein>
<gene>
    <name evidence="3" type="ORF">A3I40_02410</name>
</gene>
<accession>A0A1F7V5I5</accession>
<evidence type="ECO:0000256" key="2">
    <source>
        <dbReference type="PIRSR" id="PIRSR001359-3"/>
    </source>
</evidence>
<comment type="caution">
    <text evidence="3">The sequence shown here is derived from an EMBL/GenBank/DDBJ whole genome shotgun (WGS) entry which is preliminary data.</text>
</comment>
<dbReference type="InterPro" id="IPR013785">
    <property type="entry name" value="Aldolase_TIM"/>
</dbReference>
<sequence length="292" mass="31088">MTSAKPNLKEILSQALAGRWAVPHFNISDMAMLKGLIEAAAETRAPIMIGTSEGESDFLGRRAAMALVKAIRKELGLSIFINADHCHSMATAKAAIDAGYDSVHIDLSKLPLEENIAATKEVVGYALAKSPMISVEGEVGYLVTDSSQVYKQAITVPKESLAKVEEAVRFVEETAVDRLAPAVGTLHGIAANVPNIDIERVHAISKALRKTILVLHGGSGALDEQIKKAIAAGIANVHFSTDIRLAYTAALRQSLAEHPDETTPYKLLAPVVLAVKTKAMEKIKLLGAAGRV</sequence>
<dbReference type="GO" id="GO:0008270">
    <property type="term" value="F:zinc ion binding"/>
    <property type="evidence" value="ECO:0007669"/>
    <property type="project" value="InterPro"/>
</dbReference>
<evidence type="ECO:0000313" key="4">
    <source>
        <dbReference type="Proteomes" id="UP000178723"/>
    </source>
</evidence>
<evidence type="ECO:0000313" key="3">
    <source>
        <dbReference type="EMBL" id="OGL85789.1"/>
    </source>
</evidence>
<dbReference type="AlphaFoldDB" id="A0A1F7V5I5"/>
<comment type="cofactor">
    <cofactor evidence="2">
        <name>Zn(2+)</name>
        <dbReference type="ChEBI" id="CHEBI:29105"/>
    </cofactor>
    <text evidence="2">Binds 2 Zn(2+) ions per subunit. One is catalytic and the other provides a structural contribution.</text>
</comment>
<feature type="binding site" evidence="2">
    <location>
        <position position="138"/>
    </location>
    <ligand>
        <name>Zn(2+)</name>
        <dbReference type="ChEBI" id="CHEBI:29105"/>
        <label>2</label>
    </ligand>
</feature>
<dbReference type="PIRSF" id="PIRSF001359">
    <property type="entry name" value="F_bP_aldolase_II"/>
    <property type="match status" value="1"/>
</dbReference>
<keyword evidence="2" id="KW-0862">Zinc</keyword>
<dbReference type="PANTHER" id="PTHR30304:SF0">
    <property type="entry name" value="D-TAGATOSE-1,6-BISPHOSPHATE ALDOLASE SUBUNIT GATY-RELATED"/>
    <property type="match status" value="1"/>
</dbReference>
<reference evidence="3 4" key="1">
    <citation type="journal article" date="2016" name="Nat. Commun.">
        <title>Thousands of microbial genomes shed light on interconnected biogeochemical processes in an aquifer system.</title>
        <authorList>
            <person name="Anantharaman K."/>
            <person name="Brown C.T."/>
            <person name="Hug L.A."/>
            <person name="Sharon I."/>
            <person name="Castelle C.J."/>
            <person name="Probst A.J."/>
            <person name="Thomas B.C."/>
            <person name="Singh A."/>
            <person name="Wilkins M.J."/>
            <person name="Karaoz U."/>
            <person name="Brodie E.L."/>
            <person name="Williams K.H."/>
            <person name="Hubbard S.S."/>
            <person name="Banfield J.F."/>
        </authorList>
    </citation>
    <scope>NUCLEOTIDE SEQUENCE [LARGE SCALE GENOMIC DNA]</scope>
</reference>
<dbReference type="InterPro" id="IPR000771">
    <property type="entry name" value="FBA_II"/>
</dbReference>
<dbReference type="InterPro" id="IPR050246">
    <property type="entry name" value="Class_II_FBP_aldolase"/>
</dbReference>
<feature type="active site" description="Proton donor" evidence="1">
    <location>
        <position position="84"/>
    </location>
</feature>